<organism evidence="1 2">
    <name type="scientific">Streptomyces synnematoformans</name>
    <dbReference type="NCBI Taxonomy" id="415721"/>
    <lineage>
        <taxon>Bacteria</taxon>
        <taxon>Bacillati</taxon>
        <taxon>Actinomycetota</taxon>
        <taxon>Actinomycetes</taxon>
        <taxon>Kitasatosporales</taxon>
        <taxon>Streptomycetaceae</taxon>
        <taxon>Streptomyces</taxon>
    </lineage>
</organism>
<reference evidence="1 2" key="1">
    <citation type="journal article" date="2019" name="Int. J. Syst. Evol. Microbiol.">
        <title>The Global Catalogue of Microorganisms (GCM) 10K type strain sequencing project: providing services to taxonomists for standard genome sequencing and annotation.</title>
        <authorList>
            <consortium name="The Broad Institute Genomics Platform"/>
            <consortium name="The Broad Institute Genome Sequencing Center for Infectious Disease"/>
            <person name="Wu L."/>
            <person name="Ma J."/>
        </authorList>
    </citation>
    <scope>NUCLEOTIDE SEQUENCE [LARGE SCALE GENOMIC DNA]</scope>
    <source>
        <strain evidence="1 2">JCM 15481</strain>
    </source>
</reference>
<name>A0ABN2XCU1_9ACTN</name>
<evidence type="ECO:0000313" key="2">
    <source>
        <dbReference type="Proteomes" id="UP001500443"/>
    </source>
</evidence>
<evidence type="ECO:0000313" key="1">
    <source>
        <dbReference type="EMBL" id="GAA2108688.1"/>
    </source>
</evidence>
<keyword evidence="2" id="KW-1185">Reference proteome</keyword>
<comment type="caution">
    <text evidence="1">The sequence shown here is derived from an EMBL/GenBank/DDBJ whole genome shotgun (WGS) entry which is preliminary data.</text>
</comment>
<accession>A0ABN2XCU1</accession>
<protein>
    <submittedName>
        <fullName evidence="1">Uncharacterized protein</fullName>
    </submittedName>
</protein>
<proteinExistence type="predicted"/>
<sequence length="149" mass="17099">MLRLITADLNGEPHVYLVYQPEGSDEPQRFKYLPNKLMAADRELLERKTGRNYRQFTADVADGNSLCRRALLFMFLRRDHRGLSFDDVDFAWDELTLEYSRGELQRMRAEVEANAPADARAAALEKIDEQIAEAYDEESEGKASLPIAE</sequence>
<dbReference type="EMBL" id="BAAAPF010000004">
    <property type="protein sequence ID" value="GAA2108688.1"/>
    <property type="molecule type" value="Genomic_DNA"/>
</dbReference>
<gene>
    <name evidence="1" type="ORF">GCM10009802_04620</name>
</gene>
<dbReference type="Proteomes" id="UP001500443">
    <property type="component" value="Unassembled WGS sequence"/>
</dbReference>